<dbReference type="InterPro" id="IPR012910">
    <property type="entry name" value="Plug_dom"/>
</dbReference>
<dbReference type="PANTHER" id="PTHR30069">
    <property type="entry name" value="TONB-DEPENDENT OUTER MEMBRANE RECEPTOR"/>
    <property type="match status" value="1"/>
</dbReference>
<name>E1Y8E6_9BACT</name>
<dbReference type="Pfam" id="PF00593">
    <property type="entry name" value="TonB_dep_Rec_b-barrel"/>
    <property type="match status" value="1"/>
</dbReference>
<evidence type="ECO:0000256" key="8">
    <source>
        <dbReference type="ARBA" id="ARBA00023170"/>
    </source>
</evidence>
<evidence type="ECO:0000256" key="11">
    <source>
        <dbReference type="RuleBase" id="RU003357"/>
    </source>
</evidence>
<gene>
    <name evidence="15" type="ORF">N47_A08690</name>
</gene>
<proteinExistence type="inferred from homology"/>
<keyword evidence="3 10" id="KW-1134">Transmembrane beta strand</keyword>
<keyword evidence="4 10" id="KW-0812">Transmembrane</keyword>
<dbReference type="AlphaFoldDB" id="E1Y8E6"/>
<evidence type="ECO:0000256" key="12">
    <source>
        <dbReference type="SAM" id="SignalP"/>
    </source>
</evidence>
<feature type="signal peptide" evidence="12">
    <location>
        <begin position="1"/>
        <end position="23"/>
    </location>
</feature>
<dbReference type="Gene3D" id="2.40.170.20">
    <property type="entry name" value="TonB-dependent receptor, beta-barrel domain"/>
    <property type="match status" value="1"/>
</dbReference>
<evidence type="ECO:0000313" key="15">
    <source>
        <dbReference type="EMBL" id="CBX26840.1"/>
    </source>
</evidence>
<dbReference type="InterPro" id="IPR000531">
    <property type="entry name" value="Beta-barrel_TonB"/>
</dbReference>
<keyword evidence="8" id="KW-0675">Receptor</keyword>
<organism evidence="15">
    <name type="scientific">uncultured Desulfobacterium sp</name>
    <dbReference type="NCBI Taxonomy" id="201089"/>
    <lineage>
        <taxon>Bacteria</taxon>
        <taxon>Pseudomonadati</taxon>
        <taxon>Thermodesulfobacteriota</taxon>
        <taxon>Desulfobacteria</taxon>
        <taxon>Desulfobacterales</taxon>
        <taxon>Desulfobacteriaceae</taxon>
        <taxon>Desulfobacterium</taxon>
        <taxon>environmental samples</taxon>
    </lineage>
</organism>
<keyword evidence="5 12" id="KW-0732">Signal</keyword>
<evidence type="ECO:0008006" key="16">
    <source>
        <dbReference type="Google" id="ProtNLM"/>
    </source>
</evidence>
<dbReference type="GO" id="GO:0044718">
    <property type="term" value="P:siderophore transmembrane transport"/>
    <property type="evidence" value="ECO:0007669"/>
    <property type="project" value="TreeGrafter"/>
</dbReference>
<dbReference type="InterPro" id="IPR037066">
    <property type="entry name" value="Plug_dom_sf"/>
</dbReference>
<comment type="subcellular location">
    <subcellularLocation>
        <location evidence="1 10">Cell outer membrane</location>
        <topology evidence="1 10">Multi-pass membrane protein</topology>
    </subcellularLocation>
</comment>
<accession>E1Y8E6</accession>
<dbReference type="EMBL" id="FR695864">
    <property type="protein sequence ID" value="CBX26840.1"/>
    <property type="molecule type" value="Genomic_DNA"/>
</dbReference>
<evidence type="ECO:0000259" key="13">
    <source>
        <dbReference type="Pfam" id="PF00593"/>
    </source>
</evidence>
<evidence type="ECO:0000256" key="4">
    <source>
        <dbReference type="ARBA" id="ARBA00022692"/>
    </source>
</evidence>
<evidence type="ECO:0000259" key="14">
    <source>
        <dbReference type="Pfam" id="PF07715"/>
    </source>
</evidence>
<dbReference type="InterPro" id="IPR036942">
    <property type="entry name" value="Beta-barrel_TonB_sf"/>
</dbReference>
<feature type="domain" description="TonB-dependent receptor plug" evidence="14">
    <location>
        <begin position="50"/>
        <end position="157"/>
    </location>
</feature>
<keyword evidence="9 10" id="KW-0998">Cell outer membrane</keyword>
<evidence type="ECO:0000256" key="2">
    <source>
        <dbReference type="ARBA" id="ARBA00022448"/>
    </source>
</evidence>
<protein>
    <recommendedName>
        <fullName evidence="16">TonB-dependent receptor</fullName>
    </recommendedName>
</protein>
<reference evidence="15" key="1">
    <citation type="journal article" date="2011" name="Environ. Microbiol.">
        <title>Genomic insights into the metabolic potential of the polycyclic aromatic hydrocarbon degrading sulfate-reducing Deltaproteobacterium N47.</title>
        <authorList>
            <person name="Bergmann F."/>
            <person name="Selesi D."/>
            <person name="Weinmaier T."/>
            <person name="Tischler P."/>
            <person name="Rattei T."/>
            <person name="Meckenstock R.U."/>
        </authorList>
    </citation>
    <scope>NUCLEOTIDE SEQUENCE</scope>
</reference>
<dbReference type="GO" id="GO:0009279">
    <property type="term" value="C:cell outer membrane"/>
    <property type="evidence" value="ECO:0007669"/>
    <property type="project" value="UniProtKB-SubCell"/>
</dbReference>
<dbReference type="PROSITE" id="PS52016">
    <property type="entry name" value="TONB_DEPENDENT_REC_3"/>
    <property type="match status" value="1"/>
</dbReference>
<evidence type="ECO:0000256" key="5">
    <source>
        <dbReference type="ARBA" id="ARBA00022729"/>
    </source>
</evidence>
<evidence type="ECO:0000256" key="3">
    <source>
        <dbReference type="ARBA" id="ARBA00022452"/>
    </source>
</evidence>
<dbReference type="PANTHER" id="PTHR30069:SF29">
    <property type="entry name" value="HEMOGLOBIN AND HEMOGLOBIN-HAPTOGLOBIN-BINDING PROTEIN 1-RELATED"/>
    <property type="match status" value="1"/>
</dbReference>
<dbReference type="CDD" id="cd01347">
    <property type="entry name" value="ligand_gated_channel"/>
    <property type="match status" value="1"/>
</dbReference>
<sequence>MKRILSGFMSVIFLLGFPAAVFCEEVKKGIQSPPVLDEIVVSATKTEEKRKDIANSVIVKDETDINEFAAQSVGELLANEPGIDWQTYGNYGGATQELHIRGMRGNATQVFVNGINVGSPSLGSADVGRIPLNNIERIEVVKGSGSLLYGSGAMGGTVNIITKRPSRDITDLKVSAGYGSQDTYRLSAEQGMFITDDFGYYLTAGRMETDGFRANSYLRQTDTSLKLLLDKSDFIDISLYGDYMYRKYGVPGVEPPSGTQAYYIGGIKFYSDDSSSVLNHSSDKDCHIVLEAKGNPLKWLGYNIKGHYTNMDNYNYERYAFDGTGSENWITNRIAGTDGNINIHPFEGGNLLIGGEYKDFDWKNKSFDLDAAGVKSVKTTTEAHMFTQGAFTEAQYRPSQYLKAIAGVRHENHSVFGSENMPLFGLVINPFETTALKLNHGKHFLAPTFNDLFWPAGPYSRGNPDLKPEIGWHTDIGLEQSLINDKVFISLFYFHWNVDNKIEWQPDSQGVWSPINLEGYKADGVEAGITIGSFYNFKLGLNYTYTDAEEKSRAYTRQDYGWPPFLPPDFRYDIVNRRATNTPEHQFRGDLTYKSNFGLTATATARYVSDKVMYQTETTVYPDTKTVKYTMGSYWTADLKVEQRLYEHWILSLSGNNLFDKDYDTHLSSFTDQSTFESKTTNYPGAGRSVFFNIKYEY</sequence>
<evidence type="ECO:0000256" key="7">
    <source>
        <dbReference type="ARBA" id="ARBA00023136"/>
    </source>
</evidence>
<evidence type="ECO:0000256" key="9">
    <source>
        <dbReference type="ARBA" id="ARBA00023237"/>
    </source>
</evidence>
<dbReference type="Pfam" id="PF07715">
    <property type="entry name" value="Plug"/>
    <property type="match status" value="1"/>
</dbReference>
<feature type="chain" id="PRO_5003154823" description="TonB-dependent receptor" evidence="12">
    <location>
        <begin position="24"/>
        <end position="698"/>
    </location>
</feature>
<dbReference type="Gene3D" id="2.170.130.10">
    <property type="entry name" value="TonB-dependent receptor, plug domain"/>
    <property type="match status" value="1"/>
</dbReference>
<dbReference type="InterPro" id="IPR039426">
    <property type="entry name" value="TonB-dep_rcpt-like"/>
</dbReference>
<evidence type="ECO:0000256" key="1">
    <source>
        <dbReference type="ARBA" id="ARBA00004571"/>
    </source>
</evidence>
<feature type="domain" description="TonB-dependent receptor-like beta-barrel" evidence="13">
    <location>
        <begin position="236"/>
        <end position="658"/>
    </location>
</feature>
<evidence type="ECO:0000256" key="10">
    <source>
        <dbReference type="PROSITE-ProRule" id="PRU01360"/>
    </source>
</evidence>
<keyword evidence="2 10" id="KW-0813">Transport</keyword>
<keyword evidence="6 11" id="KW-0798">TonB box</keyword>
<evidence type="ECO:0000256" key="6">
    <source>
        <dbReference type="ARBA" id="ARBA00023077"/>
    </source>
</evidence>
<dbReference type="SUPFAM" id="SSF56935">
    <property type="entry name" value="Porins"/>
    <property type="match status" value="1"/>
</dbReference>
<dbReference type="GO" id="GO:0015344">
    <property type="term" value="F:siderophore uptake transmembrane transporter activity"/>
    <property type="evidence" value="ECO:0007669"/>
    <property type="project" value="TreeGrafter"/>
</dbReference>
<comment type="similarity">
    <text evidence="10 11">Belongs to the TonB-dependent receptor family.</text>
</comment>
<keyword evidence="7 10" id="KW-0472">Membrane</keyword>